<comment type="caution">
    <text evidence="1">The sequence shown here is derived from an EMBL/GenBank/DDBJ whole genome shotgun (WGS) entry which is preliminary data.</text>
</comment>
<organism evidence="1 2">
    <name type="scientific">Chryseobacterium pennae</name>
    <dbReference type="NCBI Taxonomy" id="2258962"/>
    <lineage>
        <taxon>Bacteria</taxon>
        <taxon>Pseudomonadati</taxon>
        <taxon>Bacteroidota</taxon>
        <taxon>Flavobacteriia</taxon>
        <taxon>Flavobacteriales</taxon>
        <taxon>Weeksellaceae</taxon>
        <taxon>Chryseobacterium group</taxon>
        <taxon>Chryseobacterium</taxon>
    </lineage>
</organism>
<proteinExistence type="predicted"/>
<protein>
    <submittedName>
        <fullName evidence="1">Uncharacterized protein</fullName>
    </submittedName>
</protein>
<name>A0A3D9C9X8_9FLAO</name>
<gene>
    <name evidence="1" type="ORF">DRF65_10740</name>
</gene>
<reference evidence="2" key="1">
    <citation type="submission" date="2018-06" db="EMBL/GenBank/DDBJ databases">
        <authorList>
            <person name="Lum Nde A."/>
            <person name="Hugo C."/>
        </authorList>
    </citation>
    <scope>NUCLEOTIDE SEQUENCE [LARGE SCALE GENOMIC DNA]</scope>
    <source>
        <strain evidence="2">1_F178</strain>
    </source>
</reference>
<evidence type="ECO:0000313" key="1">
    <source>
        <dbReference type="EMBL" id="REC62579.1"/>
    </source>
</evidence>
<keyword evidence="2" id="KW-1185">Reference proteome</keyword>
<dbReference type="Proteomes" id="UP000256686">
    <property type="component" value="Unassembled WGS sequence"/>
</dbReference>
<dbReference type="EMBL" id="QNVT01000008">
    <property type="protein sequence ID" value="REC62579.1"/>
    <property type="molecule type" value="Genomic_DNA"/>
</dbReference>
<sequence length="142" mass="16734">MNHKKFLEFEEAVRIINLEDRISRILLGISLENAAKEKVQARMLQPRLDKDYTYVFMPLSDKNWEFKKEELLLRCDVARYLNPQIQKVIGVAVGKILIDNREAPIFDICYIDIPEITKDFEAHVKKVQKEFGYFVNPKVSEM</sequence>
<evidence type="ECO:0000313" key="2">
    <source>
        <dbReference type="Proteomes" id="UP000256686"/>
    </source>
</evidence>
<accession>A0A3D9C9X8</accession>
<dbReference type="AlphaFoldDB" id="A0A3D9C9X8"/>